<evidence type="ECO:0000256" key="1">
    <source>
        <dbReference type="ARBA" id="ARBA00001070"/>
    </source>
</evidence>
<name>A0ABP8THH9_9ACTN</name>
<dbReference type="PRINTS" id="PR00862">
    <property type="entry name" value="PROLIGOPTASE"/>
</dbReference>
<dbReference type="InterPro" id="IPR051167">
    <property type="entry name" value="Prolyl_oligopep/macrocyclase"/>
</dbReference>
<feature type="region of interest" description="Disordered" evidence="7">
    <location>
        <begin position="1"/>
        <end position="24"/>
    </location>
</feature>
<keyword evidence="4" id="KW-0645">Protease</keyword>
<evidence type="ECO:0000256" key="4">
    <source>
        <dbReference type="ARBA" id="ARBA00022670"/>
    </source>
</evidence>
<evidence type="ECO:0000313" key="10">
    <source>
        <dbReference type="EMBL" id="GAA4605228.1"/>
    </source>
</evidence>
<comment type="caution">
    <text evidence="10">The sequence shown here is derived from an EMBL/GenBank/DDBJ whole genome shotgun (WGS) entry which is preliminary data.</text>
</comment>
<dbReference type="InterPro" id="IPR002470">
    <property type="entry name" value="Peptidase_S9A"/>
</dbReference>
<evidence type="ECO:0000256" key="3">
    <source>
        <dbReference type="ARBA" id="ARBA00011897"/>
    </source>
</evidence>
<sequence>MEAATARARRRYPEAPREGVVQELHGQRVPDPYRWLEDPADPRTARWSAEQDTLYQAERETWPGLDRWTAEVAARTATDRVLTPKVRGGRTFWLRQRADRDHPALFVADGEAGERMLLDPCVLDPTGRTVLDAWEPSVEGDLLAYQISRDGTEDSLLWVLDVATGSVVDGPIDRVRRSSIGWLPGGAMFYYVRYLGTRFGEERYHRRVCLHRVGAAPDEDVVVFGDGWDKTRFYSVAVTADGRWLTVTATTGTGRATDVHLADLSAGPPERPRLRPVQEGTRARTRLHIASGTGPYDTVWLRTDHGAAHGRVVACRPADLDRGPDGWREVIAERADAVLTDLAVLTGPELAHPIGLVTWVRHAAAEVTVHDLTDGRRMDTIALPGTGSVGLFSVRPDGGHEAWFTYTDFATPPYVLRYDGRTGRVTPWAPGGSAPGPGVEGVASRQVAFQSRDGTTVRMFVISAAGRPDTPRPTLLTGYGGFAASMSPRYTPRVLAWVRAGGVFAWACLRGGGEEGEPWHRAGSREHKQNTFDDFAAAADHLVATGWSRPGRLAVMGGSNGGLLVGAALTQRPDKYAAVVCMSPLLDMVRYELSGLGPSWVPEYGSASDPAQLRTLLGYSPYHRVTSGTAYPPVLFTVADGDTRTDPLHARKMCAALQHASSGGPVLLRLERGVGHGDRATSRTVALHGETLAFLAAHVGLDAPGHVNSAALGQEGREAPGEVGRAALDHPAAS</sequence>
<dbReference type="InterPro" id="IPR001375">
    <property type="entry name" value="Peptidase_S9_cat"/>
</dbReference>
<keyword evidence="11" id="KW-1185">Reference proteome</keyword>
<dbReference type="PANTHER" id="PTHR42881">
    <property type="entry name" value="PROLYL ENDOPEPTIDASE"/>
    <property type="match status" value="1"/>
</dbReference>
<dbReference type="InterPro" id="IPR002471">
    <property type="entry name" value="Pept_S9_AS"/>
</dbReference>
<evidence type="ECO:0000313" key="11">
    <source>
        <dbReference type="Proteomes" id="UP001500212"/>
    </source>
</evidence>
<evidence type="ECO:0000256" key="6">
    <source>
        <dbReference type="ARBA" id="ARBA00022825"/>
    </source>
</evidence>
<dbReference type="PROSITE" id="PS00708">
    <property type="entry name" value="PRO_ENDOPEP_SER"/>
    <property type="match status" value="1"/>
</dbReference>
<keyword evidence="6" id="KW-0720">Serine protease</keyword>
<keyword evidence="5" id="KW-0378">Hydrolase</keyword>
<evidence type="ECO:0000259" key="8">
    <source>
        <dbReference type="Pfam" id="PF00326"/>
    </source>
</evidence>
<dbReference type="SUPFAM" id="SSF50993">
    <property type="entry name" value="Peptidase/esterase 'gauge' domain"/>
    <property type="match status" value="1"/>
</dbReference>
<dbReference type="Gene3D" id="3.40.50.1820">
    <property type="entry name" value="alpha/beta hydrolase"/>
    <property type="match status" value="1"/>
</dbReference>
<evidence type="ECO:0000256" key="7">
    <source>
        <dbReference type="SAM" id="MobiDB-lite"/>
    </source>
</evidence>
<dbReference type="SUPFAM" id="SSF53474">
    <property type="entry name" value="alpha/beta-Hydrolases"/>
    <property type="match status" value="1"/>
</dbReference>
<proteinExistence type="inferred from homology"/>
<dbReference type="Proteomes" id="UP001500212">
    <property type="component" value="Unassembled WGS sequence"/>
</dbReference>
<dbReference type="Pfam" id="PF00326">
    <property type="entry name" value="Peptidase_S9"/>
    <property type="match status" value="1"/>
</dbReference>
<accession>A0ABP8THH9</accession>
<dbReference type="Gene3D" id="2.130.10.120">
    <property type="entry name" value="Prolyl oligopeptidase, N-terminal domain"/>
    <property type="match status" value="1"/>
</dbReference>
<evidence type="ECO:0000256" key="2">
    <source>
        <dbReference type="ARBA" id="ARBA00005228"/>
    </source>
</evidence>
<feature type="domain" description="Peptidase S9 prolyl oligopeptidase catalytic" evidence="8">
    <location>
        <begin position="496"/>
        <end position="700"/>
    </location>
</feature>
<comment type="similarity">
    <text evidence="2">Belongs to the peptidase S9A family.</text>
</comment>
<evidence type="ECO:0000259" key="9">
    <source>
        <dbReference type="Pfam" id="PF02897"/>
    </source>
</evidence>
<comment type="catalytic activity">
    <reaction evidence="1">
        <text>Hydrolysis of Pro-|-Xaa &gt;&gt; Ala-|-Xaa in oligopeptides.</text>
        <dbReference type="EC" id="3.4.21.26"/>
    </reaction>
</comment>
<evidence type="ECO:0000256" key="5">
    <source>
        <dbReference type="ARBA" id="ARBA00022801"/>
    </source>
</evidence>
<dbReference type="InterPro" id="IPR023302">
    <property type="entry name" value="Pept_S9A_N"/>
</dbReference>
<dbReference type="Pfam" id="PF02897">
    <property type="entry name" value="Peptidase_S9_N"/>
    <property type="match status" value="1"/>
</dbReference>
<dbReference type="InterPro" id="IPR029058">
    <property type="entry name" value="AB_hydrolase_fold"/>
</dbReference>
<dbReference type="EC" id="3.4.21.26" evidence="3"/>
<organism evidence="10 11">
    <name type="scientific">Actinoallomurus liliacearum</name>
    <dbReference type="NCBI Taxonomy" id="1080073"/>
    <lineage>
        <taxon>Bacteria</taxon>
        <taxon>Bacillati</taxon>
        <taxon>Actinomycetota</taxon>
        <taxon>Actinomycetes</taxon>
        <taxon>Streptosporangiales</taxon>
        <taxon>Thermomonosporaceae</taxon>
        <taxon>Actinoallomurus</taxon>
    </lineage>
</organism>
<dbReference type="RefSeq" id="WP_345351309.1">
    <property type="nucleotide sequence ID" value="NZ_BAABHJ010000005.1"/>
</dbReference>
<reference evidence="11" key="1">
    <citation type="journal article" date="2019" name="Int. J. Syst. Evol. Microbiol.">
        <title>The Global Catalogue of Microorganisms (GCM) 10K type strain sequencing project: providing services to taxonomists for standard genome sequencing and annotation.</title>
        <authorList>
            <consortium name="The Broad Institute Genomics Platform"/>
            <consortium name="The Broad Institute Genome Sequencing Center for Infectious Disease"/>
            <person name="Wu L."/>
            <person name="Ma J."/>
        </authorList>
    </citation>
    <scope>NUCLEOTIDE SEQUENCE [LARGE SCALE GENOMIC DNA]</scope>
    <source>
        <strain evidence="11">JCM 17938</strain>
    </source>
</reference>
<feature type="domain" description="Peptidase S9A N-terminal" evidence="9">
    <location>
        <begin position="15"/>
        <end position="429"/>
    </location>
</feature>
<gene>
    <name evidence="10" type="ORF">GCM10023195_18100</name>
</gene>
<protein>
    <recommendedName>
        <fullName evidence="3">prolyl oligopeptidase</fullName>
        <ecNumber evidence="3">3.4.21.26</ecNumber>
    </recommendedName>
</protein>
<dbReference type="EMBL" id="BAABHJ010000005">
    <property type="protein sequence ID" value="GAA4605228.1"/>
    <property type="molecule type" value="Genomic_DNA"/>
</dbReference>
<dbReference type="PANTHER" id="PTHR42881:SF2">
    <property type="entry name" value="PROLYL ENDOPEPTIDASE"/>
    <property type="match status" value="1"/>
</dbReference>